<comment type="caution">
    <text evidence="1">The sequence shown here is derived from an EMBL/GenBank/DDBJ whole genome shotgun (WGS) entry which is preliminary data.</text>
</comment>
<evidence type="ECO:0000313" key="1">
    <source>
        <dbReference type="EMBL" id="MBP1963244.1"/>
    </source>
</evidence>
<organism evidence="1 2">
    <name type="scientific">Paenibacillus aceris</name>
    <dbReference type="NCBI Taxonomy" id="869555"/>
    <lineage>
        <taxon>Bacteria</taxon>
        <taxon>Bacillati</taxon>
        <taxon>Bacillota</taxon>
        <taxon>Bacilli</taxon>
        <taxon>Bacillales</taxon>
        <taxon>Paenibacillaceae</taxon>
        <taxon>Paenibacillus</taxon>
    </lineage>
</organism>
<gene>
    <name evidence="1" type="ORF">J2Z65_002460</name>
</gene>
<protein>
    <submittedName>
        <fullName evidence="1">Uncharacterized protein</fullName>
    </submittedName>
</protein>
<proteinExistence type="predicted"/>
<name>A0ABS4HX48_9BACL</name>
<dbReference type="Proteomes" id="UP001519344">
    <property type="component" value="Unassembled WGS sequence"/>
</dbReference>
<dbReference type="EMBL" id="JAGGKV010000005">
    <property type="protein sequence ID" value="MBP1963244.1"/>
    <property type="molecule type" value="Genomic_DNA"/>
</dbReference>
<evidence type="ECO:0000313" key="2">
    <source>
        <dbReference type="Proteomes" id="UP001519344"/>
    </source>
</evidence>
<accession>A0ABS4HX48</accession>
<keyword evidence="2" id="KW-1185">Reference proteome</keyword>
<reference evidence="1 2" key="1">
    <citation type="submission" date="2021-03" db="EMBL/GenBank/DDBJ databases">
        <title>Genomic Encyclopedia of Type Strains, Phase IV (KMG-IV): sequencing the most valuable type-strain genomes for metagenomic binning, comparative biology and taxonomic classification.</title>
        <authorList>
            <person name="Goeker M."/>
        </authorList>
    </citation>
    <scope>NUCLEOTIDE SEQUENCE [LARGE SCALE GENOMIC DNA]</scope>
    <source>
        <strain evidence="1 2">DSM 24950</strain>
    </source>
</reference>
<sequence>MIFELILSNKLFSVKKKYFDVLALSAPYNESITAYSTHLFWIGT</sequence>